<evidence type="ECO:0000256" key="5">
    <source>
        <dbReference type="ARBA" id="ARBA00023136"/>
    </source>
</evidence>
<evidence type="ECO:0000313" key="9">
    <source>
        <dbReference type="Proteomes" id="UP001198182"/>
    </source>
</evidence>
<dbReference type="Proteomes" id="UP001198182">
    <property type="component" value="Unassembled WGS sequence"/>
</dbReference>
<feature type="transmembrane region" description="Helical" evidence="6">
    <location>
        <begin position="42"/>
        <end position="68"/>
    </location>
</feature>
<comment type="subcellular location">
    <subcellularLocation>
        <location evidence="1">Cell membrane</location>
        <topology evidence="1">Multi-pass membrane protein</topology>
    </subcellularLocation>
</comment>
<dbReference type="PROSITE" id="PS50850">
    <property type="entry name" value="MFS"/>
    <property type="match status" value="1"/>
</dbReference>
<gene>
    <name evidence="8" type="ORF">LKD81_13580</name>
</gene>
<organism evidence="8 9">
    <name type="scientific">Hominifimenecus microfluidus</name>
    <dbReference type="NCBI Taxonomy" id="2885348"/>
    <lineage>
        <taxon>Bacteria</taxon>
        <taxon>Bacillati</taxon>
        <taxon>Bacillota</taxon>
        <taxon>Clostridia</taxon>
        <taxon>Lachnospirales</taxon>
        <taxon>Lachnospiraceae</taxon>
        <taxon>Hominifimenecus</taxon>
    </lineage>
</organism>
<evidence type="ECO:0000256" key="4">
    <source>
        <dbReference type="ARBA" id="ARBA00022989"/>
    </source>
</evidence>
<dbReference type="PANTHER" id="PTHR23531">
    <property type="entry name" value="QUINOLENE RESISTANCE PROTEIN NORA"/>
    <property type="match status" value="1"/>
</dbReference>
<feature type="transmembrane region" description="Helical" evidence="6">
    <location>
        <begin position="12"/>
        <end position="30"/>
    </location>
</feature>
<protein>
    <submittedName>
        <fullName evidence="8">MFS transporter</fullName>
    </submittedName>
</protein>
<evidence type="ECO:0000256" key="6">
    <source>
        <dbReference type="SAM" id="Phobius"/>
    </source>
</evidence>
<dbReference type="Pfam" id="PF07690">
    <property type="entry name" value="MFS_1"/>
    <property type="match status" value="1"/>
</dbReference>
<sequence length="402" mass="42622">MSAESKKVTMWNPTFISIFIVNFAMNMGQFMMNTLVPKYANYLGATAAVVGTVTSMFAITALAIRPLAGPAFDYFSKKRLLSCAIGIIALAFVGYSQATTIPMMMACRLLHGIGIGCTAPLALAIASDSLPDEKMGSGIGIFSLAQAVSSAIGPSIGLNLSKSIGYNTTFALGAAVMCFSLVLSFFIKEKPKAKEGKFAIRLDKIVAKEAIIPACIMVFLAMAYSCINSFIAIYGGECGVDQIGLYFTAYAICLLLSRPLSGTISDKYGLDKAIIPACIMFATSFFMISISKSLPMFLVSGAISAFGYGACQPAMQALCMKCVSKERRGAGANTNYMGVDLGNLIGPTLAGTITERVQATTGSTVAGYSTMYRCMIIPIAIGVIIFLINRKNLLQLSSVKNK</sequence>
<dbReference type="InterPro" id="IPR020846">
    <property type="entry name" value="MFS_dom"/>
</dbReference>
<dbReference type="GO" id="GO:0005886">
    <property type="term" value="C:plasma membrane"/>
    <property type="evidence" value="ECO:0007669"/>
    <property type="project" value="UniProtKB-SubCell"/>
</dbReference>
<dbReference type="CDD" id="cd17489">
    <property type="entry name" value="MFS_YfcJ_like"/>
    <property type="match status" value="1"/>
</dbReference>
<evidence type="ECO:0000256" key="1">
    <source>
        <dbReference type="ARBA" id="ARBA00004651"/>
    </source>
</evidence>
<evidence type="ECO:0000256" key="3">
    <source>
        <dbReference type="ARBA" id="ARBA00022692"/>
    </source>
</evidence>
<feature type="transmembrane region" description="Helical" evidence="6">
    <location>
        <begin position="210"/>
        <end position="231"/>
    </location>
</feature>
<proteinExistence type="predicted"/>
<name>A0AAE3JG17_9FIRM</name>
<feature type="transmembrane region" description="Helical" evidence="6">
    <location>
        <begin position="80"/>
        <end position="97"/>
    </location>
</feature>
<keyword evidence="2" id="KW-0813">Transport</keyword>
<accession>A0AAE3JG17</accession>
<keyword evidence="5 6" id="KW-0472">Membrane</keyword>
<keyword evidence="3 6" id="KW-0812">Transmembrane</keyword>
<evidence type="ECO:0000256" key="2">
    <source>
        <dbReference type="ARBA" id="ARBA00022448"/>
    </source>
</evidence>
<feature type="transmembrane region" description="Helical" evidence="6">
    <location>
        <begin position="370"/>
        <end position="388"/>
    </location>
</feature>
<keyword evidence="9" id="KW-1185">Reference proteome</keyword>
<dbReference type="InterPro" id="IPR036259">
    <property type="entry name" value="MFS_trans_sf"/>
</dbReference>
<feature type="domain" description="Major facilitator superfamily (MFS) profile" evidence="7">
    <location>
        <begin position="14"/>
        <end position="392"/>
    </location>
</feature>
<dbReference type="PANTHER" id="PTHR23531:SF1">
    <property type="entry name" value="QUINOLENE RESISTANCE PROTEIN NORA"/>
    <property type="match status" value="1"/>
</dbReference>
<evidence type="ECO:0000313" key="8">
    <source>
        <dbReference type="EMBL" id="MCC2232015.1"/>
    </source>
</evidence>
<dbReference type="GO" id="GO:0022857">
    <property type="term" value="F:transmembrane transporter activity"/>
    <property type="evidence" value="ECO:0007669"/>
    <property type="project" value="InterPro"/>
</dbReference>
<dbReference type="InterPro" id="IPR011701">
    <property type="entry name" value="MFS"/>
</dbReference>
<evidence type="ECO:0000259" key="7">
    <source>
        <dbReference type="PROSITE" id="PS50850"/>
    </source>
</evidence>
<keyword evidence="4 6" id="KW-1133">Transmembrane helix</keyword>
<dbReference type="Gene3D" id="1.20.1250.20">
    <property type="entry name" value="MFS general substrate transporter like domains"/>
    <property type="match status" value="2"/>
</dbReference>
<feature type="transmembrane region" description="Helical" evidence="6">
    <location>
        <begin position="109"/>
        <end position="126"/>
    </location>
</feature>
<reference evidence="8" key="1">
    <citation type="submission" date="2021-10" db="EMBL/GenBank/DDBJ databases">
        <title>Anaerobic single-cell dispensing facilitates the cultivation of human gut bacteria.</title>
        <authorList>
            <person name="Afrizal A."/>
        </authorList>
    </citation>
    <scope>NUCLEOTIDE SEQUENCE</scope>
    <source>
        <strain evidence="8">CLA-AA-H215</strain>
    </source>
</reference>
<comment type="caution">
    <text evidence="8">The sequence shown here is derived from an EMBL/GenBank/DDBJ whole genome shotgun (WGS) entry which is preliminary data.</text>
</comment>
<dbReference type="RefSeq" id="WP_308454501.1">
    <property type="nucleotide sequence ID" value="NZ_JAJEQR010000047.1"/>
</dbReference>
<dbReference type="EMBL" id="JAJEQR010000047">
    <property type="protein sequence ID" value="MCC2232015.1"/>
    <property type="molecule type" value="Genomic_DNA"/>
</dbReference>
<dbReference type="InterPro" id="IPR052714">
    <property type="entry name" value="MFS_Exporter"/>
</dbReference>
<dbReference type="SUPFAM" id="SSF103473">
    <property type="entry name" value="MFS general substrate transporter"/>
    <property type="match status" value="1"/>
</dbReference>
<feature type="transmembrane region" description="Helical" evidence="6">
    <location>
        <begin position="243"/>
        <end position="261"/>
    </location>
</feature>
<feature type="transmembrane region" description="Helical" evidence="6">
    <location>
        <begin position="164"/>
        <end position="187"/>
    </location>
</feature>
<feature type="transmembrane region" description="Helical" evidence="6">
    <location>
        <begin position="273"/>
        <end position="290"/>
    </location>
</feature>
<dbReference type="AlphaFoldDB" id="A0AAE3JG17"/>